<dbReference type="PANTHER" id="PTHR24369:SF210">
    <property type="entry name" value="CHAOPTIN-RELATED"/>
    <property type="match status" value="1"/>
</dbReference>
<dbReference type="InterPro" id="IPR032675">
    <property type="entry name" value="LRR_dom_sf"/>
</dbReference>
<dbReference type="AlphaFoldDB" id="T1HSK4"/>
<dbReference type="Gene3D" id="3.80.10.10">
    <property type="entry name" value="Ribonuclease Inhibitor"/>
    <property type="match status" value="2"/>
</dbReference>
<name>T1HSK4_RHOPR</name>
<accession>T1HSK4</accession>
<dbReference type="Pfam" id="PF13855">
    <property type="entry name" value="LRR_8"/>
    <property type="match status" value="2"/>
</dbReference>
<dbReference type="InterPro" id="IPR050541">
    <property type="entry name" value="LRR_TM_domain-containing"/>
</dbReference>
<keyword evidence="5" id="KW-1185">Reference proteome</keyword>
<evidence type="ECO:0000256" key="2">
    <source>
        <dbReference type="ARBA" id="ARBA00022729"/>
    </source>
</evidence>
<keyword evidence="2" id="KW-0732">Signal</keyword>
<evidence type="ECO:0000313" key="4">
    <source>
        <dbReference type="EnsemblMetazoa" id="RPRC007024-PA"/>
    </source>
</evidence>
<reference evidence="4" key="1">
    <citation type="submission" date="2015-05" db="UniProtKB">
        <authorList>
            <consortium name="EnsemblMetazoa"/>
        </authorList>
    </citation>
    <scope>IDENTIFICATION</scope>
</reference>
<dbReference type="Proteomes" id="UP000015103">
    <property type="component" value="Unassembled WGS sequence"/>
</dbReference>
<dbReference type="VEuPathDB" id="VectorBase:RPRC007024"/>
<keyword evidence="1" id="KW-0433">Leucine-rich repeat</keyword>
<evidence type="ECO:0000313" key="5">
    <source>
        <dbReference type="Proteomes" id="UP000015103"/>
    </source>
</evidence>
<dbReference type="RefSeq" id="XP_073985719.1">
    <property type="nucleotide sequence ID" value="XM_074129618.1"/>
</dbReference>
<sequence>MICLILKIHRSLLLLATVINFVDAIYCPPYCKCSVTNGLRHVKCSGQKLINVELDIPKTVQWLELSNNYISELRDNIFQDLGFERITILNLNNNAINYVGLNAFNGLQYIKFIDLSGNHLYRIDPATFENNPSLEHVILSSNPLRHIPSHRPFLITNSLQILEISECRLSYFPTESFTSLPSLQQLNISNNDILMLHEDLLNSLHNLKELDISNTAIKCDASFTNLVSWAMENSARIIGSPCTTSHISNEFNQLTSGQPKKFEKMIMKIESSEDDDDDDYDDGTYNEDYLATECKCPELVEDFKEDCVNTTTSRPDETQPERRKFSQQDYRSMLWLAFLNGLVTGAALSTSAILFWIYCCKYRCRPNNRQRRQRGAQYGDVPSETPPPSYHDLFREFPS</sequence>
<dbReference type="eggNOG" id="KOG0619">
    <property type="taxonomic scope" value="Eukaryota"/>
</dbReference>
<dbReference type="InterPro" id="IPR001611">
    <property type="entry name" value="Leu-rich_rpt"/>
</dbReference>
<dbReference type="SUPFAM" id="SSF52058">
    <property type="entry name" value="L domain-like"/>
    <property type="match status" value="1"/>
</dbReference>
<dbReference type="PANTHER" id="PTHR24369">
    <property type="entry name" value="ANTIGEN BSP, PUTATIVE-RELATED"/>
    <property type="match status" value="1"/>
</dbReference>
<keyword evidence="3" id="KW-0677">Repeat</keyword>
<dbReference type="EnsemblMetazoa" id="RPRC007024-RA">
    <property type="protein sequence ID" value="RPRC007024-PA"/>
    <property type="gene ID" value="RPRC007024"/>
</dbReference>
<organism evidence="4 5">
    <name type="scientific">Rhodnius prolixus</name>
    <name type="common">Triatomid bug</name>
    <dbReference type="NCBI Taxonomy" id="13249"/>
    <lineage>
        <taxon>Eukaryota</taxon>
        <taxon>Metazoa</taxon>
        <taxon>Ecdysozoa</taxon>
        <taxon>Arthropoda</taxon>
        <taxon>Hexapoda</taxon>
        <taxon>Insecta</taxon>
        <taxon>Pterygota</taxon>
        <taxon>Neoptera</taxon>
        <taxon>Paraneoptera</taxon>
        <taxon>Hemiptera</taxon>
        <taxon>Heteroptera</taxon>
        <taxon>Panheteroptera</taxon>
        <taxon>Cimicomorpha</taxon>
        <taxon>Reduviidae</taxon>
        <taxon>Triatominae</taxon>
        <taxon>Rhodnius</taxon>
    </lineage>
</organism>
<dbReference type="STRING" id="13249.T1HSK4"/>
<dbReference type="GO" id="GO:0005886">
    <property type="term" value="C:plasma membrane"/>
    <property type="evidence" value="ECO:0007669"/>
    <property type="project" value="TreeGrafter"/>
</dbReference>
<dbReference type="SMART" id="SM00369">
    <property type="entry name" value="LRR_TYP"/>
    <property type="match status" value="5"/>
</dbReference>
<dbReference type="InterPro" id="IPR003591">
    <property type="entry name" value="Leu-rich_rpt_typical-subtyp"/>
</dbReference>
<protein>
    <submittedName>
        <fullName evidence="4">Uncharacterized protein</fullName>
    </submittedName>
</protein>
<dbReference type="EMBL" id="ACPB03004042">
    <property type="status" value="NOT_ANNOTATED_CDS"/>
    <property type="molecule type" value="Genomic_DNA"/>
</dbReference>
<proteinExistence type="predicted"/>
<dbReference type="InParanoid" id="T1HSK4"/>
<dbReference type="GeneID" id="141454914"/>
<dbReference type="HOGENOM" id="CLU_050697_0_0_1"/>
<evidence type="ECO:0000256" key="1">
    <source>
        <dbReference type="ARBA" id="ARBA00022614"/>
    </source>
</evidence>
<evidence type="ECO:0000256" key="3">
    <source>
        <dbReference type="ARBA" id="ARBA00022737"/>
    </source>
</evidence>
<dbReference type="OMA" id="PICGQSH"/>